<gene>
    <name evidence="1" type="ORF">IW261DRAFT_1564690</name>
</gene>
<organism evidence="1 2">
    <name type="scientific">Armillaria novae-zelandiae</name>
    <dbReference type="NCBI Taxonomy" id="153914"/>
    <lineage>
        <taxon>Eukaryota</taxon>
        <taxon>Fungi</taxon>
        <taxon>Dikarya</taxon>
        <taxon>Basidiomycota</taxon>
        <taxon>Agaricomycotina</taxon>
        <taxon>Agaricomycetes</taxon>
        <taxon>Agaricomycetidae</taxon>
        <taxon>Agaricales</taxon>
        <taxon>Marasmiineae</taxon>
        <taxon>Physalacriaceae</taxon>
        <taxon>Armillaria</taxon>
    </lineage>
</organism>
<reference evidence="1" key="1">
    <citation type="submission" date="2023-06" db="EMBL/GenBank/DDBJ databases">
        <authorList>
            <consortium name="Lawrence Berkeley National Laboratory"/>
            <person name="Ahrendt S."/>
            <person name="Sahu N."/>
            <person name="Indic B."/>
            <person name="Wong-Bajracharya J."/>
            <person name="Merenyi Z."/>
            <person name="Ke H.-M."/>
            <person name="Monk M."/>
            <person name="Kocsube S."/>
            <person name="Drula E."/>
            <person name="Lipzen A."/>
            <person name="Balint B."/>
            <person name="Henrissat B."/>
            <person name="Andreopoulos B."/>
            <person name="Martin F.M."/>
            <person name="Harder C.B."/>
            <person name="Rigling D."/>
            <person name="Ford K.L."/>
            <person name="Foster G.D."/>
            <person name="Pangilinan J."/>
            <person name="Papanicolaou A."/>
            <person name="Barry K."/>
            <person name="LaButti K."/>
            <person name="Viragh M."/>
            <person name="Koriabine M."/>
            <person name="Yan M."/>
            <person name="Riley R."/>
            <person name="Champramary S."/>
            <person name="Plett K.L."/>
            <person name="Tsai I.J."/>
            <person name="Slot J."/>
            <person name="Sipos G."/>
            <person name="Plett J."/>
            <person name="Nagy L.G."/>
            <person name="Grigoriev I.V."/>
        </authorList>
    </citation>
    <scope>NUCLEOTIDE SEQUENCE</scope>
    <source>
        <strain evidence="1">ICMP 16352</strain>
    </source>
</reference>
<comment type="caution">
    <text evidence="1">The sequence shown here is derived from an EMBL/GenBank/DDBJ whole genome shotgun (WGS) entry which is preliminary data.</text>
</comment>
<evidence type="ECO:0000313" key="1">
    <source>
        <dbReference type="EMBL" id="KAK0479312.1"/>
    </source>
</evidence>
<name>A0AA39P821_9AGAR</name>
<evidence type="ECO:0000313" key="2">
    <source>
        <dbReference type="Proteomes" id="UP001175227"/>
    </source>
</evidence>
<dbReference type="Proteomes" id="UP001175227">
    <property type="component" value="Unassembled WGS sequence"/>
</dbReference>
<keyword evidence="2" id="KW-1185">Reference proteome</keyword>
<sequence length="80" mass="9222">MSTNRLESLNSVFWLETRSCVESFLIQTDIDGPEETDPLDDIISFMNNLSIEIHLMSPKRREYTLGMKQIGHGIEHRVVS</sequence>
<protein>
    <submittedName>
        <fullName evidence="1">Uncharacterized protein</fullName>
    </submittedName>
</protein>
<dbReference type="AlphaFoldDB" id="A0AA39P821"/>
<dbReference type="EMBL" id="JAUEPR010000012">
    <property type="protein sequence ID" value="KAK0479312.1"/>
    <property type="molecule type" value="Genomic_DNA"/>
</dbReference>
<proteinExistence type="predicted"/>
<accession>A0AA39P821</accession>